<sequence length="94" mass="10203">MAVPPLLSEKVVLMVKNGPNEGPCGWEKRCSPLDVDELHHVLNCASGRGCNQCVKCSELALEQILHQARKSGRGVLTGLERLENDMEFAGAFGL</sequence>
<keyword evidence="2" id="KW-1185">Reference proteome</keyword>
<dbReference type="Proteomes" id="UP000007058">
    <property type="component" value="Chromosome"/>
</dbReference>
<proteinExistence type="predicted"/>
<reference evidence="1 2" key="1">
    <citation type="journal article" date="2005" name="DNA Res.">
        <title>Complete genome sequence of the facultative anaerobic magnetotactic bacterium Magnetospirillum sp. strain AMB-1.</title>
        <authorList>
            <person name="Matsunaga T."/>
            <person name="Okamura Y."/>
            <person name="Fukuda Y."/>
            <person name="Wahyudi A.T."/>
            <person name="Murase Y."/>
            <person name="Takeyama H."/>
        </authorList>
    </citation>
    <scope>NUCLEOTIDE SEQUENCE [LARGE SCALE GENOMIC DNA]</scope>
    <source>
        <strain evidence="2">ATCC 700264 / AMB-1</strain>
    </source>
</reference>
<gene>
    <name evidence="1" type="ordered locus">amb4157</name>
</gene>
<dbReference type="HOGENOM" id="CLU_2382716_0_0_5"/>
<name>Q2VZL4_PARM1</name>
<evidence type="ECO:0000313" key="1">
    <source>
        <dbReference type="EMBL" id="BAE52961.1"/>
    </source>
</evidence>
<evidence type="ECO:0000313" key="2">
    <source>
        <dbReference type="Proteomes" id="UP000007058"/>
    </source>
</evidence>
<dbReference type="EMBL" id="AP007255">
    <property type="protein sequence ID" value="BAE52961.1"/>
    <property type="molecule type" value="Genomic_DNA"/>
</dbReference>
<accession>Q2VZL4</accession>
<protein>
    <submittedName>
        <fullName evidence="1">Uncharacterized protein</fullName>
    </submittedName>
</protein>
<organism evidence="1 2">
    <name type="scientific">Paramagnetospirillum magneticum (strain ATCC 700264 / AMB-1)</name>
    <name type="common">Magnetospirillum magneticum</name>
    <dbReference type="NCBI Taxonomy" id="342108"/>
    <lineage>
        <taxon>Bacteria</taxon>
        <taxon>Pseudomonadati</taxon>
        <taxon>Pseudomonadota</taxon>
        <taxon>Alphaproteobacteria</taxon>
        <taxon>Rhodospirillales</taxon>
        <taxon>Magnetospirillaceae</taxon>
        <taxon>Paramagnetospirillum</taxon>
    </lineage>
</organism>
<dbReference type="KEGG" id="mag:amb4157"/>
<dbReference type="AlphaFoldDB" id="Q2VZL4"/>